<keyword evidence="1" id="KW-0472">Membrane</keyword>
<dbReference type="Gene3D" id="3.20.20.190">
    <property type="entry name" value="Phosphatidylinositol (PI) phosphodiesterase"/>
    <property type="match status" value="1"/>
</dbReference>
<dbReference type="SUPFAM" id="SSF51695">
    <property type="entry name" value="PLC-like phosphodiesterases"/>
    <property type="match status" value="1"/>
</dbReference>
<dbReference type="GO" id="GO:0006629">
    <property type="term" value="P:lipid metabolic process"/>
    <property type="evidence" value="ECO:0007669"/>
    <property type="project" value="InterPro"/>
</dbReference>
<dbReference type="Proteomes" id="UP000187429">
    <property type="component" value="Unassembled WGS sequence"/>
</dbReference>
<keyword evidence="1" id="KW-1133">Transmembrane helix</keyword>
<reference evidence="3" key="1">
    <citation type="submission" date="2017-01" db="EMBL/GenBank/DDBJ databases">
        <authorList>
            <person name="Wang Y."/>
            <person name="White M."/>
            <person name="Kvist S."/>
            <person name="Moncalvo J.-M."/>
        </authorList>
    </citation>
    <scope>NUCLEOTIDE SEQUENCE [LARGE SCALE GENOMIC DNA]</scope>
    <source>
        <strain evidence="3">ID-206-W2</strain>
    </source>
</reference>
<dbReference type="InterPro" id="IPR051057">
    <property type="entry name" value="PI-PLC_domain"/>
</dbReference>
<evidence type="ECO:0000256" key="1">
    <source>
        <dbReference type="SAM" id="Phobius"/>
    </source>
</evidence>
<comment type="caution">
    <text evidence="2">The sequence shown here is derived from an EMBL/GenBank/DDBJ whole genome shotgun (WGS) entry which is preliminary data.</text>
</comment>
<dbReference type="GO" id="GO:0008081">
    <property type="term" value="F:phosphoric diester hydrolase activity"/>
    <property type="evidence" value="ECO:0007669"/>
    <property type="project" value="InterPro"/>
</dbReference>
<proteinExistence type="predicted"/>
<dbReference type="OrthoDB" id="7984201at2759"/>
<dbReference type="EMBL" id="LSSM01007168">
    <property type="protein sequence ID" value="OMJ09094.1"/>
    <property type="molecule type" value="Genomic_DNA"/>
</dbReference>
<organism evidence="2 3">
    <name type="scientific">Smittium culicis</name>
    <dbReference type="NCBI Taxonomy" id="133412"/>
    <lineage>
        <taxon>Eukaryota</taxon>
        <taxon>Fungi</taxon>
        <taxon>Fungi incertae sedis</taxon>
        <taxon>Zoopagomycota</taxon>
        <taxon>Kickxellomycotina</taxon>
        <taxon>Harpellomycetes</taxon>
        <taxon>Harpellales</taxon>
        <taxon>Legeriomycetaceae</taxon>
        <taxon>Smittium</taxon>
    </lineage>
</organism>
<dbReference type="AlphaFoldDB" id="A0A1R1X3A4"/>
<keyword evidence="3" id="KW-1185">Reference proteome</keyword>
<dbReference type="Pfam" id="PF26146">
    <property type="entry name" value="PI-PLC_X"/>
    <property type="match status" value="1"/>
</dbReference>
<dbReference type="InterPro" id="IPR017946">
    <property type="entry name" value="PLC-like_Pdiesterase_TIM-brl"/>
</dbReference>
<dbReference type="PANTHER" id="PTHR13593:SF140">
    <property type="entry name" value="PLC-LIKE PHOSPHODIESTERASE"/>
    <property type="match status" value="1"/>
</dbReference>
<sequence>MYNDISYVKTRASFAIANKENKYSGTQILSIPRQLKKGARAFQLNVFTDSKQKGVREQIQVCFPDCDGIRGGTLYDNLVMFSGWLDENLTDVITIFIENKGGVGIELISQIFKESGLNKFIFPSNKRPPYTPWPTLLEMIKINQRLVVFEEKNDILAPNSDWIFSSRTHILQYDFSKDYLENKYIASPYSGDQIVSLTEIPHYGTNINSLVDNFNFPIQSNISQAKYMNSESLYLHSVTCLSSNTVVWGNFLLLDFFGIGNVDSILLGLNSVPLPNDTISAYYPDFFEQSTPNITRIFEKIRNSSKKRAYVWYIILYANIFSTLVLTII</sequence>
<protein>
    <submittedName>
        <fullName evidence="2">PI-PLC X domain-containing protein</fullName>
    </submittedName>
</protein>
<dbReference type="PANTHER" id="PTHR13593">
    <property type="match status" value="1"/>
</dbReference>
<gene>
    <name evidence="2" type="ORF">AYI69_g10815</name>
</gene>
<name>A0A1R1X3A4_9FUNG</name>
<accession>A0A1R1X3A4</accession>
<feature type="transmembrane region" description="Helical" evidence="1">
    <location>
        <begin position="310"/>
        <end position="328"/>
    </location>
</feature>
<evidence type="ECO:0000313" key="3">
    <source>
        <dbReference type="Proteomes" id="UP000187429"/>
    </source>
</evidence>
<keyword evidence="1" id="KW-0812">Transmembrane</keyword>
<evidence type="ECO:0000313" key="2">
    <source>
        <dbReference type="EMBL" id="OMJ09094.1"/>
    </source>
</evidence>